<gene>
    <name evidence="3" type="ORF">Pan216_51310</name>
</gene>
<feature type="region of interest" description="Disordered" evidence="1">
    <location>
        <begin position="129"/>
        <end position="148"/>
    </location>
</feature>
<evidence type="ECO:0000259" key="2">
    <source>
        <dbReference type="PROSITE" id="PS51671"/>
    </source>
</evidence>
<reference evidence="3 4" key="1">
    <citation type="submission" date="2019-02" db="EMBL/GenBank/DDBJ databases">
        <title>Deep-cultivation of Planctomycetes and their phenomic and genomic characterization uncovers novel biology.</title>
        <authorList>
            <person name="Wiegand S."/>
            <person name="Jogler M."/>
            <person name="Boedeker C."/>
            <person name="Pinto D."/>
            <person name="Vollmers J."/>
            <person name="Rivas-Marin E."/>
            <person name="Kohn T."/>
            <person name="Peeters S.H."/>
            <person name="Heuer A."/>
            <person name="Rast P."/>
            <person name="Oberbeckmann S."/>
            <person name="Bunk B."/>
            <person name="Jeske O."/>
            <person name="Meyerdierks A."/>
            <person name="Storesund J.E."/>
            <person name="Kallscheuer N."/>
            <person name="Luecker S."/>
            <person name="Lage O.M."/>
            <person name="Pohl T."/>
            <person name="Merkel B.J."/>
            <person name="Hornburger P."/>
            <person name="Mueller R.-W."/>
            <person name="Bruemmer F."/>
            <person name="Labrenz M."/>
            <person name="Spormann A.M."/>
            <person name="Op den Camp H."/>
            <person name="Overmann J."/>
            <person name="Amann R."/>
            <person name="Jetten M.S.M."/>
            <person name="Mascher T."/>
            <person name="Medema M.H."/>
            <person name="Devos D.P."/>
            <person name="Kaster A.-K."/>
            <person name="Ovreas L."/>
            <person name="Rohde M."/>
            <person name="Galperin M.Y."/>
            <person name="Jogler C."/>
        </authorList>
    </citation>
    <scope>NUCLEOTIDE SEQUENCE [LARGE SCALE GENOMIC DNA]</scope>
    <source>
        <strain evidence="3 4">Pan216</strain>
    </source>
</reference>
<feature type="compositionally biased region" description="Basic residues" evidence="1">
    <location>
        <begin position="135"/>
        <end position="148"/>
    </location>
</feature>
<feature type="domain" description="ACT" evidence="2">
    <location>
        <begin position="6"/>
        <end position="77"/>
    </location>
</feature>
<protein>
    <submittedName>
        <fullName evidence="3">ACT domain protein</fullName>
    </submittedName>
</protein>
<dbReference type="Pfam" id="PF19571">
    <property type="entry name" value="ACT_8"/>
    <property type="match status" value="1"/>
</dbReference>
<dbReference type="RefSeq" id="WP_419192941.1">
    <property type="nucleotide sequence ID" value="NZ_CP036279.1"/>
</dbReference>
<evidence type="ECO:0000313" key="4">
    <source>
        <dbReference type="Proteomes" id="UP000317093"/>
    </source>
</evidence>
<name>A0A518BB86_9BACT</name>
<organism evidence="3 4">
    <name type="scientific">Kolteria novifilia</name>
    <dbReference type="NCBI Taxonomy" id="2527975"/>
    <lineage>
        <taxon>Bacteria</taxon>
        <taxon>Pseudomonadati</taxon>
        <taxon>Planctomycetota</taxon>
        <taxon>Planctomycetia</taxon>
        <taxon>Kolteriales</taxon>
        <taxon>Kolteriaceae</taxon>
        <taxon>Kolteria</taxon>
    </lineage>
</organism>
<evidence type="ECO:0000256" key="1">
    <source>
        <dbReference type="SAM" id="MobiDB-lite"/>
    </source>
</evidence>
<dbReference type="PANTHER" id="PTHR40099">
    <property type="entry name" value="ACETOLACTATE SYNTHASE, SMALL SUBUNIT"/>
    <property type="match status" value="1"/>
</dbReference>
<dbReference type="Gene3D" id="3.30.2130.10">
    <property type="entry name" value="VC0802-like"/>
    <property type="match status" value="1"/>
</dbReference>
<dbReference type="EMBL" id="CP036279">
    <property type="protein sequence ID" value="QDU64242.1"/>
    <property type="molecule type" value="Genomic_DNA"/>
</dbReference>
<dbReference type="Proteomes" id="UP000317093">
    <property type="component" value="Chromosome"/>
</dbReference>
<dbReference type="SUPFAM" id="SSF55021">
    <property type="entry name" value="ACT-like"/>
    <property type="match status" value="2"/>
</dbReference>
<dbReference type="InterPro" id="IPR002912">
    <property type="entry name" value="ACT_dom"/>
</dbReference>
<dbReference type="AlphaFoldDB" id="A0A518BB86"/>
<dbReference type="InterPro" id="IPR045739">
    <property type="entry name" value="ACT_dom_pair"/>
</dbReference>
<accession>A0A518BB86</accession>
<sequence length="148" mass="16258">METLRQFTAFLENKPGRLSSICNALAKERVSIRALTVMDSKEHSVLRLVVDSVESTRDVLSKLNTPFSETDVIAVEVKHHPGELANVCAQLADGKVNVDYMYCSAGTKNGKTIAILKATPTQKVKVVLNGTPTSKTKKKPPRRRAPVR</sequence>
<dbReference type="InterPro" id="IPR045865">
    <property type="entry name" value="ACT-like_dom_sf"/>
</dbReference>
<keyword evidence="4" id="KW-1185">Reference proteome</keyword>
<evidence type="ECO:0000313" key="3">
    <source>
        <dbReference type="EMBL" id="QDU64242.1"/>
    </source>
</evidence>
<proteinExistence type="predicted"/>
<dbReference type="PANTHER" id="PTHR40099:SF1">
    <property type="entry name" value="ACETOLACTATE SYNTHASE, SMALL SUBUNIT"/>
    <property type="match status" value="1"/>
</dbReference>
<dbReference type="PROSITE" id="PS51671">
    <property type="entry name" value="ACT"/>
    <property type="match status" value="1"/>
</dbReference>
<dbReference type="KEGG" id="knv:Pan216_51310"/>